<feature type="domain" description="HTH araC/xylS-type" evidence="4">
    <location>
        <begin position="26"/>
        <end position="124"/>
    </location>
</feature>
<gene>
    <name evidence="5" type="ORF">P9847_22775</name>
</gene>
<dbReference type="Proteomes" id="UP001343257">
    <property type="component" value="Unassembled WGS sequence"/>
</dbReference>
<dbReference type="PROSITE" id="PS00041">
    <property type="entry name" value="HTH_ARAC_FAMILY_1"/>
    <property type="match status" value="1"/>
</dbReference>
<keyword evidence="1" id="KW-0805">Transcription regulation</keyword>
<evidence type="ECO:0000259" key="4">
    <source>
        <dbReference type="PROSITE" id="PS01124"/>
    </source>
</evidence>
<dbReference type="PRINTS" id="PR00032">
    <property type="entry name" value="HTHARAC"/>
</dbReference>
<comment type="caution">
    <text evidence="5">The sequence shown here is derived from an EMBL/GenBank/DDBJ whole genome shotgun (WGS) entry which is preliminary data.</text>
</comment>
<dbReference type="SUPFAM" id="SSF46689">
    <property type="entry name" value="Homeodomain-like"/>
    <property type="match status" value="2"/>
</dbReference>
<evidence type="ECO:0000256" key="2">
    <source>
        <dbReference type="ARBA" id="ARBA00023125"/>
    </source>
</evidence>
<dbReference type="InterPro" id="IPR020449">
    <property type="entry name" value="Tscrpt_reg_AraC-type_HTH"/>
</dbReference>
<dbReference type="PANTHER" id="PTHR43280">
    <property type="entry name" value="ARAC-FAMILY TRANSCRIPTIONAL REGULATOR"/>
    <property type="match status" value="1"/>
</dbReference>
<evidence type="ECO:0000313" key="6">
    <source>
        <dbReference type="Proteomes" id="UP001343257"/>
    </source>
</evidence>
<dbReference type="RefSeq" id="WP_328281337.1">
    <property type="nucleotide sequence ID" value="NZ_JARTLD010000062.1"/>
</dbReference>
<proteinExistence type="predicted"/>
<keyword evidence="6" id="KW-1185">Reference proteome</keyword>
<keyword evidence="3" id="KW-0804">Transcription</keyword>
<dbReference type="Gene3D" id="1.10.10.60">
    <property type="entry name" value="Homeodomain-like"/>
    <property type="match status" value="2"/>
</dbReference>
<accession>A0ABU6Q0Z9</accession>
<dbReference type="InterPro" id="IPR018060">
    <property type="entry name" value="HTH_AraC"/>
</dbReference>
<dbReference type="InterPro" id="IPR009057">
    <property type="entry name" value="Homeodomain-like_sf"/>
</dbReference>
<dbReference type="InterPro" id="IPR018062">
    <property type="entry name" value="HTH_AraC-typ_CS"/>
</dbReference>
<evidence type="ECO:0000256" key="3">
    <source>
        <dbReference type="ARBA" id="ARBA00023163"/>
    </source>
</evidence>
<sequence>MLLQIVNEYCDLVHTYSTRSFSQIVKKAVDYIHFYLDHPLTLQEIADAIHVNSTHLSRRFKEETGMNVIEYIHRMRIENAKWYLVRGKYSITELAFMLGFNDANYFARVFKKITSLTPSQYVKSCEKRPAGFSPFTPPTSKKI</sequence>
<evidence type="ECO:0000313" key="5">
    <source>
        <dbReference type="EMBL" id="MED5020111.1"/>
    </source>
</evidence>
<organism evidence="5 6">
    <name type="scientific">Paenibacillus chibensis</name>
    <dbReference type="NCBI Taxonomy" id="59846"/>
    <lineage>
        <taxon>Bacteria</taxon>
        <taxon>Bacillati</taxon>
        <taxon>Bacillota</taxon>
        <taxon>Bacilli</taxon>
        <taxon>Bacillales</taxon>
        <taxon>Paenibacillaceae</taxon>
        <taxon>Paenibacillus</taxon>
    </lineage>
</organism>
<dbReference type="PANTHER" id="PTHR43280:SF2">
    <property type="entry name" value="HTH-TYPE TRANSCRIPTIONAL REGULATOR EXSA"/>
    <property type="match status" value="1"/>
</dbReference>
<protein>
    <submittedName>
        <fullName evidence="5">AraC family transcriptional regulator</fullName>
    </submittedName>
</protein>
<reference evidence="5 6" key="1">
    <citation type="submission" date="2023-03" db="EMBL/GenBank/DDBJ databases">
        <title>Bacillus Genome Sequencing.</title>
        <authorList>
            <person name="Dunlap C."/>
        </authorList>
    </citation>
    <scope>NUCLEOTIDE SEQUENCE [LARGE SCALE GENOMIC DNA]</scope>
    <source>
        <strain evidence="5 6">NRS-52</strain>
    </source>
</reference>
<dbReference type="EMBL" id="JARTLD010000062">
    <property type="protein sequence ID" value="MED5020111.1"/>
    <property type="molecule type" value="Genomic_DNA"/>
</dbReference>
<dbReference type="Pfam" id="PF12833">
    <property type="entry name" value="HTH_18"/>
    <property type="match status" value="1"/>
</dbReference>
<evidence type="ECO:0000256" key="1">
    <source>
        <dbReference type="ARBA" id="ARBA00023015"/>
    </source>
</evidence>
<name>A0ABU6Q0Z9_9BACL</name>
<keyword evidence="2" id="KW-0238">DNA-binding</keyword>
<dbReference type="PROSITE" id="PS01124">
    <property type="entry name" value="HTH_ARAC_FAMILY_2"/>
    <property type="match status" value="1"/>
</dbReference>
<dbReference type="SMART" id="SM00342">
    <property type="entry name" value="HTH_ARAC"/>
    <property type="match status" value="1"/>
</dbReference>